<keyword evidence="3" id="KW-1185">Reference proteome</keyword>
<evidence type="ECO:0000256" key="1">
    <source>
        <dbReference type="SAM" id="MobiDB-lite"/>
    </source>
</evidence>
<dbReference type="Proteomes" id="UP000237105">
    <property type="component" value="Unassembled WGS sequence"/>
</dbReference>
<protein>
    <submittedName>
        <fullName evidence="2">Uncharacterized protein</fullName>
    </submittedName>
</protein>
<feature type="non-terminal residue" evidence="2">
    <location>
        <position position="1"/>
    </location>
</feature>
<feature type="region of interest" description="Disordered" evidence="1">
    <location>
        <begin position="23"/>
        <end position="61"/>
    </location>
</feature>
<gene>
    <name evidence="2" type="ORF">PanWU01x14_098430</name>
</gene>
<sequence>SGQLVKNYKLTNSYGKIFQFPKPTSSITKRKPKPKQDQYNLKIKVTGKKKKKEDKRFDQKSQLEQELARFTQCEICYRSQAHSLFASTSSLIQNHIIRRSVPYISNSNPL</sequence>
<comment type="caution">
    <text evidence="2">The sequence shown here is derived from an EMBL/GenBank/DDBJ whole genome shotgun (WGS) entry which is preliminary data.</text>
</comment>
<name>A0A2P5D408_PARAD</name>
<dbReference type="EMBL" id="JXTB01000066">
    <property type="protein sequence ID" value="PON68039.1"/>
    <property type="molecule type" value="Genomic_DNA"/>
</dbReference>
<proteinExistence type="predicted"/>
<evidence type="ECO:0000313" key="3">
    <source>
        <dbReference type="Proteomes" id="UP000237105"/>
    </source>
</evidence>
<dbReference type="AlphaFoldDB" id="A0A2P5D408"/>
<evidence type="ECO:0000313" key="2">
    <source>
        <dbReference type="EMBL" id="PON68039.1"/>
    </source>
</evidence>
<reference evidence="3" key="1">
    <citation type="submission" date="2016-06" db="EMBL/GenBank/DDBJ databases">
        <title>Parallel loss of symbiosis genes in relatives of nitrogen-fixing non-legume Parasponia.</title>
        <authorList>
            <person name="Van Velzen R."/>
            <person name="Holmer R."/>
            <person name="Bu F."/>
            <person name="Rutten L."/>
            <person name="Van Zeijl A."/>
            <person name="Liu W."/>
            <person name="Santuari L."/>
            <person name="Cao Q."/>
            <person name="Sharma T."/>
            <person name="Shen D."/>
            <person name="Roswanjaya Y."/>
            <person name="Wardhani T."/>
            <person name="Kalhor M.S."/>
            <person name="Jansen J."/>
            <person name="Van den Hoogen J."/>
            <person name="Gungor B."/>
            <person name="Hartog M."/>
            <person name="Hontelez J."/>
            <person name="Verver J."/>
            <person name="Yang W.-C."/>
            <person name="Schijlen E."/>
            <person name="Repin R."/>
            <person name="Schilthuizen M."/>
            <person name="Schranz E."/>
            <person name="Heidstra R."/>
            <person name="Miyata K."/>
            <person name="Fedorova E."/>
            <person name="Kohlen W."/>
            <person name="Bisseling T."/>
            <person name="Smit S."/>
            <person name="Geurts R."/>
        </authorList>
    </citation>
    <scope>NUCLEOTIDE SEQUENCE [LARGE SCALE GENOMIC DNA]</scope>
    <source>
        <strain evidence="3">cv. WU1-14</strain>
    </source>
</reference>
<dbReference type="OrthoDB" id="10592420at2759"/>
<organism evidence="2 3">
    <name type="scientific">Parasponia andersonii</name>
    <name type="common">Sponia andersonii</name>
    <dbReference type="NCBI Taxonomy" id="3476"/>
    <lineage>
        <taxon>Eukaryota</taxon>
        <taxon>Viridiplantae</taxon>
        <taxon>Streptophyta</taxon>
        <taxon>Embryophyta</taxon>
        <taxon>Tracheophyta</taxon>
        <taxon>Spermatophyta</taxon>
        <taxon>Magnoliopsida</taxon>
        <taxon>eudicotyledons</taxon>
        <taxon>Gunneridae</taxon>
        <taxon>Pentapetalae</taxon>
        <taxon>rosids</taxon>
        <taxon>fabids</taxon>
        <taxon>Rosales</taxon>
        <taxon>Cannabaceae</taxon>
        <taxon>Parasponia</taxon>
    </lineage>
</organism>
<accession>A0A2P5D408</accession>